<dbReference type="EMBL" id="JANBUL010000137">
    <property type="protein sequence ID" value="KAJ2780462.1"/>
    <property type="molecule type" value="Genomic_DNA"/>
</dbReference>
<feature type="region of interest" description="Disordered" evidence="10">
    <location>
        <begin position="158"/>
        <end position="226"/>
    </location>
</feature>
<dbReference type="FunFam" id="3.40.50.300:FF:000007">
    <property type="entry name" value="Pre-mRNA-splicing factor ATP-dependent RNA helicase"/>
    <property type="match status" value="1"/>
</dbReference>
<keyword evidence="5" id="KW-0347">Helicase</keyword>
<protein>
    <recommendedName>
        <fullName evidence="1">RNA helicase</fullName>
        <ecNumber evidence="1">3.6.4.13</ecNumber>
    </recommendedName>
</protein>
<feature type="region of interest" description="Disordered" evidence="10">
    <location>
        <begin position="394"/>
        <end position="417"/>
    </location>
</feature>
<keyword evidence="14" id="KW-1185">Reference proteome</keyword>
<comment type="similarity">
    <text evidence="8">Belongs to the DEAD box helicase family. DEAH subfamily. PRP16 sub-subfamily.</text>
</comment>
<evidence type="ECO:0000259" key="12">
    <source>
        <dbReference type="PROSITE" id="PS51194"/>
    </source>
</evidence>
<evidence type="ECO:0000256" key="6">
    <source>
        <dbReference type="ARBA" id="ARBA00022840"/>
    </source>
</evidence>
<dbReference type="InterPro" id="IPR011709">
    <property type="entry name" value="DEAD-box_helicase_OB_fold"/>
</dbReference>
<dbReference type="Pfam" id="PF21010">
    <property type="entry name" value="HA2_C"/>
    <property type="match status" value="1"/>
</dbReference>
<dbReference type="Pfam" id="PF00270">
    <property type="entry name" value="DEAD"/>
    <property type="match status" value="1"/>
</dbReference>
<evidence type="ECO:0000256" key="7">
    <source>
        <dbReference type="ARBA" id="ARBA00023187"/>
    </source>
</evidence>
<feature type="compositionally biased region" description="Low complexity" evidence="10">
    <location>
        <begin position="407"/>
        <end position="417"/>
    </location>
</feature>
<dbReference type="PROSITE" id="PS51194">
    <property type="entry name" value="HELICASE_CTER"/>
    <property type="match status" value="1"/>
</dbReference>
<dbReference type="InterPro" id="IPR027417">
    <property type="entry name" value="P-loop_NTPase"/>
</dbReference>
<evidence type="ECO:0000256" key="1">
    <source>
        <dbReference type="ARBA" id="ARBA00012552"/>
    </source>
</evidence>
<dbReference type="SMART" id="SM00847">
    <property type="entry name" value="HA2"/>
    <property type="match status" value="1"/>
</dbReference>
<evidence type="ECO:0000259" key="11">
    <source>
        <dbReference type="PROSITE" id="PS51192"/>
    </source>
</evidence>
<keyword evidence="3" id="KW-0547">Nucleotide-binding</keyword>
<evidence type="ECO:0000256" key="8">
    <source>
        <dbReference type="ARBA" id="ARBA00038040"/>
    </source>
</evidence>
<dbReference type="SMART" id="SM00487">
    <property type="entry name" value="DEXDc"/>
    <property type="match status" value="1"/>
</dbReference>
<dbReference type="CDD" id="cd18791">
    <property type="entry name" value="SF2_C_RHA"/>
    <property type="match status" value="1"/>
</dbReference>
<evidence type="ECO:0000256" key="2">
    <source>
        <dbReference type="ARBA" id="ARBA00022664"/>
    </source>
</evidence>
<dbReference type="Proteomes" id="UP001140217">
    <property type="component" value="Unassembled WGS sequence"/>
</dbReference>
<keyword evidence="4" id="KW-0378">Hydrolase</keyword>
<feature type="compositionally biased region" description="Basic and acidic residues" evidence="10">
    <location>
        <begin position="182"/>
        <end position="206"/>
    </location>
</feature>
<dbReference type="GO" id="GO:0005681">
    <property type="term" value="C:spliceosomal complex"/>
    <property type="evidence" value="ECO:0007669"/>
    <property type="project" value="UniProtKB-ARBA"/>
</dbReference>
<keyword evidence="6" id="KW-0067">ATP-binding</keyword>
<dbReference type="OrthoDB" id="10253254at2759"/>
<dbReference type="AlphaFoldDB" id="A0A9W8HAD2"/>
<dbReference type="Pfam" id="PF07717">
    <property type="entry name" value="OB_NTP_bind"/>
    <property type="match status" value="1"/>
</dbReference>
<dbReference type="Pfam" id="PF00271">
    <property type="entry name" value="Helicase_C"/>
    <property type="match status" value="1"/>
</dbReference>
<keyword evidence="2" id="KW-0507">mRNA processing</keyword>
<feature type="region of interest" description="Disordered" evidence="10">
    <location>
        <begin position="1087"/>
        <end position="1130"/>
    </location>
</feature>
<organism evidence="13 14">
    <name type="scientific">Coemansia javaensis</name>
    <dbReference type="NCBI Taxonomy" id="2761396"/>
    <lineage>
        <taxon>Eukaryota</taxon>
        <taxon>Fungi</taxon>
        <taxon>Fungi incertae sedis</taxon>
        <taxon>Zoopagomycota</taxon>
        <taxon>Kickxellomycotina</taxon>
        <taxon>Kickxellomycetes</taxon>
        <taxon>Kickxellales</taxon>
        <taxon>Kickxellaceae</taxon>
        <taxon>Coemansia</taxon>
    </lineage>
</organism>
<dbReference type="SMART" id="SM00490">
    <property type="entry name" value="HELICc"/>
    <property type="match status" value="1"/>
</dbReference>
<dbReference type="InterPro" id="IPR011545">
    <property type="entry name" value="DEAD/DEAH_box_helicase_dom"/>
</dbReference>
<dbReference type="GO" id="GO:0005524">
    <property type="term" value="F:ATP binding"/>
    <property type="evidence" value="ECO:0007669"/>
    <property type="project" value="UniProtKB-KW"/>
</dbReference>
<sequence>MDPAADPQLDATVARILQRAPGAAPEPPAPALCRRLAQFAAAAASPAHFEAACRTFGRFDGGTLGAVYAAVKAHRPAAARVFGGAASGAPPAAAAAAPSVAAPEPPAPGGLIYVPKGARTAAAAAAADRGSALGLDARAAMLRAQAVASMAAARSAPADAAPPASFRTRQHARAPASLRRRDRSESVRPERSGREDARNSASERHYRQTPARSESADDGGDRREWERAQRQLDRDWYGLDEGGGAVDDAHNAFADYVEHDSQLEAKRLSQQPKRLTARQMQYSRDNEMWVASRLVQSGIAQAADDGGGDDDDADASRIHLLVHDLRPPFLEGAVLTRQLDPVKTVVDPTSDLAVFARKGSALVREQRERRERMRATRDAVNMGGTTLGNVMGMRADEDDGDGPAQQAPGDADGSSAAAAAAAAAAALPPPAGATRSIREQRESLPAFACRDELLRIIAENQVVVIVGETGSGKTTQLAQYMHEAGYTRDGMIGCTQPRRVAAMSVAKRVAEEMGVVLGEEVGYSIRFEDCTSRQTRLKYMTEGVLLRETLTHRDLAQYSAIIMDEAHERTVNTDVLLGLLKRLAATRRDLKLIVTSATMNAQRFAEFFGNAPVYTIPGRTFPVDVMFSKSACEDYVDSAVRQVLTIHLSQPEGDILVFMTGQEDVEVCCEAIRERLAAVDGAKPLAVLPIYSQLPADLQARIFDRSPTRKVVVATNIAETSLTVDGVRYVVDSGYYKLKVYNPRIGMDSLQVTPISQANANQRSGRAGRTGPGVAYRLYTEHAFKHEMYQSPIPEIQRTNLAYVVMLLKSIGVADLLDFDFLDPPPLDTIKTSMYQLWTLGSLDNSGGIAPLGRRMVELPLDPAPAKMLVAAHGLGCTAEVVTIVSMLAVPSVFYRPKERLDESDAAREKFFVPESDHLTLLNVYNQWVSNGCRDAWCTRHFVHSKSMRKAREVREQLVDILQGTLKVELQSAGANWDVISRCVCSAYFHQAARTKSLGEYTNMRTGMVCHLHPTSALYGMGFTPDYIVYHELVYTSKEYMQCVTAVDPRWLAEMGPMFFSIREPGATKKRHTDMHMARMAAEFQQAKDDAAARTEAQRAQAQRQQQARSNIVVPGAAPRFRASRRRPNP</sequence>
<dbReference type="GO" id="GO:0016787">
    <property type="term" value="F:hydrolase activity"/>
    <property type="evidence" value="ECO:0007669"/>
    <property type="project" value="UniProtKB-KW"/>
</dbReference>
<dbReference type="InterPro" id="IPR007502">
    <property type="entry name" value="Helicase-assoc_dom"/>
</dbReference>
<dbReference type="PANTHER" id="PTHR18934:SF91">
    <property type="entry name" value="PRE-MRNA-SPLICING FACTOR ATP-DEPENDENT RNA HELICASE PRP16"/>
    <property type="match status" value="1"/>
</dbReference>
<keyword evidence="7" id="KW-0508">mRNA splicing</keyword>
<evidence type="ECO:0000313" key="13">
    <source>
        <dbReference type="EMBL" id="KAJ2780462.1"/>
    </source>
</evidence>
<reference evidence="13" key="1">
    <citation type="submission" date="2022-07" db="EMBL/GenBank/DDBJ databases">
        <title>Phylogenomic reconstructions and comparative analyses of Kickxellomycotina fungi.</title>
        <authorList>
            <person name="Reynolds N.K."/>
            <person name="Stajich J.E."/>
            <person name="Barry K."/>
            <person name="Grigoriev I.V."/>
            <person name="Crous P."/>
            <person name="Smith M.E."/>
        </authorList>
    </citation>
    <scope>NUCLEOTIDE SEQUENCE</scope>
    <source>
        <strain evidence="13">NBRC 105414</strain>
    </source>
</reference>
<accession>A0A9W8HAD2</accession>
<dbReference type="Gene3D" id="1.20.120.1080">
    <property type="match status" value="1"/>
</dbReference>
<dbReference type="GO" id="GO:0008380">
    <property type="term" value="P:RNA splicing"/>
    <property type="evidence" value="ECO:0007669"/>
    <property type="project" value="UniProtKB-KW"/>
</dbReference>
<evidence type="ECO:0000256" key="9">
    <source>
        <dbReference type="ARBA" id="ARBA00047984"/>
    </source>
</evidence>
<dbReference type="GO" id="GO:0003723">
    <property type="term" value="F:RNA binding"/>
    <property type="evidence" value="ECO:0007669"/>
    <property type="project" value="TreeGrafter"/>
</dbReference>
<feature type="domain" description="Helicase ATP-binding" evidence="11">
    <location>
        <begin position="454"/>
        <end position="617"/>
    </location>
</feature>
<dbReference type="PANTHER" id="PTHR18934">
    <property type="entry name" value="ATP-DEPENDENT RNA HELICASE"/>
    <property type="match status" value="1"/>
</dbReference>
<name>A0A9W8HAD2_9FUNG</name>
<evidence type="ECO:0000256" key="5">
    <source>
        <dbReference type="ARBA" id="ARBA00022806"/>
    </source>
</evidence>
<comment type="catalytic activity">
    <reaction evidence="9">
        <text>ATP + H2O = ADP + phosphate + H(+)</text>
        <dbReference type="Rhea" id="RHEA:13065"/>
        <dbReference type="ChEBI" id="CHEBI:15377"/>
        <dbReference type="ChEBI" id="CHEBI:15378"/>
        <dbReference type="ChEBI" id="CHEBI:30616"/>
        <dbReference type="ChEBI" id="CHEBI:43474"/>
        <dbReference type="ChEBI" id="CHEBI:456216"/>
        <dbReference type="EC" id="3.6.4.13"/>
    </reaction>
</comment>
<dbReference type="GO" id="GO:0034458">
    <property type="term" value="F:3'-5' RNA helicase activity"/>
    <property type="evidence" value="ECO:0007669"/>
    <property type="project" value="TreeGrafter"/>
</dbReference>
<feature type="compositionally biased region" description="Basic and acidic residues" evidence="10">
    <location>
        <begin position="1087"/>
        <end position="1097"/>
    </location>
</feature>
<comment type="caution">
    <text evidence="13">The sequence shown here is derived from an EMBL/GenBank/DDBJ whole genome shotgun (WGS) entry which is preliminary data.</text>
</comment>
<gene>
    <name evidence="13" type="ORF">H4R18_003444</name>
</gene>
<dbReference type="InterPro" id="IPR001650">
    <property type="entry name" value="Helicase_C-like"/>
</dbReference>
<dbReference type="SMART" id="SM00382">
    <property type="entry name" value="AAA"/>
    <property type="match status" value="1"/>
</dbReference>
<evidence type="ECO:0000256" key="10">
    <source>
        <dbReference type="SAM" id="MobiDB-lite"/>
    </source>
</evidence>
<dbReference type="PROSITE" id="PS00690">
    <property type="entry name" value="DEAH_ATP_HELICASE"/>
    <property type="match status" value="1"/>
</dbReference>
<evidence type="ECO:0000313" key="14">
    <source>
        <dbReference type="Proteomes" id="UP001140217"/>
    </source>
</evidence>
<feature type="domain" description="Helicase C-terminal" evidence="12">
    <location>
        <begin position="639"/>
        <end position="812"/>
    </location>
</feature>
<proteinExistence type="inferred from homology"/>
<feature type="compositionally biased region" description="Low complexity" evidence="10">
    <location>
        <begin position="1098"/>
        <end position="1121"/>
    </location>
</feature>
<evidence type="ECO:0000256" key="4">
    <source>
        <dbReference type="ARBA" id="ARBA00022801"/>
    </source>
</evidence>
<dbReference type="InterPro" id="IPR003593">
    <property type="entry name" value="AAA+_ATPase"/>
</dbReference>
<evidence type="ECO:0000256" key="3">
    <source>
        <dbReference type="ARBA" id="ARBA00022741"/>
    </source>
</evidence>
<dbReference type="FunFam" id="3.40.50.300:FF:000615">
    <property type="entry name" value="pre-mRNA-splicing factor ATP-dependent RNA helicase DEAH7"/>
    <property type="match status" value="1"/>
</dbReference>
<dbReference type="EC" id="3.6.4.13" evidence="1"/>
<dbReference type="GO" id="GO:0006397">
    <property type="term" value="P:mRNA processing"/>
    <property type="evidence" value="ECO:0007669"/>
    <property type="project" value="UniProtKB-KW"/>
</dbReference>
<dbReference type="SUPFAM" id="SSF52540">
    <property type="entry name" value="P-loop containing nucleoside triphosphate hydrolases"/>
    <property type="match status" value="1"/>
</dbReference>
<dbReference type="InterPro" id="IPR002464">
    <property type="entry name" value="DNA/RNA_helicase_DEAH_CS"/>
</dbReference>
<dbReference type="PROSITE" id="PS51192">
    <property type="entry name" value="HELICASE_ATP_BIND_1"/>
    <property type="match status" value="1"/>
</dbReference>
<dbReference type="Gene3D" id="3.40.50.300">
    <property type="entry name" value="P-loop containing nucleotide triphosphate hydrolases"/>
    <property type="match status" value="2"/>
</dbReference>
<dbReference type="InterPro" id="IPR014001">
    <property type="entry name" value="Helicase_ATP-bd"/>
</dbReference>